<reference evidence="3" key="1">
    <citation type="journal article" date="2020" name="Stud. Mycol.">
        <title>101 Dothideomycetes genomes: a test case for predicting lifestyles and emergence of pathogens.</title>
        <authorList>
            <person name="Haridas S."/>
            <person name="Albert R."/>
            <person name="Binder M."/>
            <person name="Bloem J."/>
            <person name="Labutti K."/>
            <person name="Salamov A."/>
            <person name="Andreopoulos B."/>
            <person name="Baker S."/>
            <person name="Barry K."/>
            <person name="Bills G."/>
            <person name="Bluhm B."/>
            <person name="Cannon C."/>
            <person name="Castanera R."/>
            <person name="Culley D."/>
            <person name="Daum C."/>
            <person name="Ezra D."/>
            <person name="Gonzalez J."/>
            <person name="Henrissat B."/>
            <person name="Kuo A."/>
            <person name="Liang C."/>
            <person name="Lipzen A."/>
            <person name="Lutzoni F."/>
            <person name="Magnuson J."/>
            <person name="Mondo S."/>
            <person name="Nolan M."/>
            <person name="Ohm R."/>
            <person name="Pangilinan J."/>
            <person name="Park H.-J."/>
            <person name="Ramirez L."/>
            <person name="Alfaro M."/>
            <person name="Sun H."/>
            <person name="Tritt A."/>
            <person name="Yoshinaga Y."/>
            <person name="Zwiers L.-H."/>
            <person name="Turgeon B."/>
            <person name="Goodwin S."/>
            <person name="Spatafora J."/>
            <person name="Crous P."/>
            <person name="Grigoriev I."/>
        </authorList>
    </citation>
    <scope>NUCLEOTIDE SEQUENCE</scope>
    <source>
        <strain evidence="3">CBS 113979</strain>
    </source>
</reference>
<feature type="compositionally biased region" description="Low complexity" evidence="1">
    <location>
        <begin position="375"/>
        <end position="408"/>
    </location>
</feature>
<feature type="signal peptide" evidence="2">
    <location>
        <begin position="1"/>
        <end position="18"/>
    </location>
</feature>
<proteinExistence type="predicted"/>
<dbReference type="Proteomes" id="UP000800041">
    <property type="component" value="Unassembled WGS sequence"/>
</dbReference>
<sequence>MAARSFFAAAVLLSSAYAQQTQGQFNQVINLNGDMNLNSITFPDNTKIETFSQTQRQIIVNQNSQPLPGNQVTGSTGQPFVALAQQSLIVETNGATDLVGGQMELAMNQQMMQQMNVNPDNAFVGKLAQDRRTWTIMENIRSVNITDMTVRMVKMNSMDGEYMVLGRQTPETSLALTQFNGQTVAVNSSGIQEAEFTDGFRMSIRSTMPMTFNTQVKNGISSTMLPQQDMRSVNNFRYLVTTNLAGVLPDSNRMAAVVQLPLNAVRVQQMAMASGANENSNIVLGIAQRPVLNNPGGAQPGGGQLSPQRRSATKIFPRQNGSTTNVGNPAATQLLLAPSFTPIAANAVLDRANGRIAVPVNQINGEFIITMQMNAQQQQQGQQPQAEGQRPQEGGQPAPQAEGQRPQEGGQPAPQAEGQRPQEGGQPAPANEPQAGAPGAPAPQAEAGAPGAPGAPGAAAPVAAVAAAPVSSITYKRQAPAAPMTGAIQMSMAEINEMANIERNGGAVDVGAMLATVMTPAVADASAPIGLDSFGAAPAATAPAPATGAGVSLGELNAPAPAGGAGVSLGSLKRRSLRERRGLA</sequence>
<dbReference type="OrthoDB" id="6513042at2759"/>
<feature type="region of interest" description="Disordered" evidence="1">
    <location>
        <begin position="374"/>
        <end position="458"/>
    </location>
</feature>
<evidence type="ECO:0000256" key="2">
    <source>
        <dbReference type="SAM" id="SignalP"/>
    </source>
</evidence>
<evidence type="ECO:0000313" key="3">
    <source>
        <dbReference type="EMBL" id="KAF1990367.1"/>
    </source>
</evidence>
<keyword evidence="2" id="KW-0732">Signal</keyword>
<protein>
    <submittedName>
        <fullName evidence="3">Uncharacterized protein</fullName>
    </submittedName>
</protein>
<feature type="chain" id="PRO_5026356260" evidence="2">
    <location>
        <begin position="19"/>
        <end position="584"/>
    </location>
</feature>
<name>A0A6G1HBD2_9PEZI</name>
<gene>
    <name evidence="3" type="ORF">K402DRAFT_417811</name>
</gene>
<dbReference type="AlphaFoldDB" id="A0A6G1HBD2"/>
<keyword evidence="4" id="KW-1185">Reference proteome</keyword>
<organism evidence="3 4">
    <name type="scientific">Aulographum hederae CBS 113979</name>
    <dbReference type="NCBI Taxonomy" id="1176131"/>
    <lineage>
        <taxon>Eukaryota</taxon>
        <taxon>Fungi</taxon>
        <taxon>Dikarya</taxon>
        <taxon>Ascomycota</taxon>
        <taxon>Pezizomycotina</taxon>
        <taxon>Dothideomycetes</taxon>
        <taxon>Pleosporomycetidae</taxon>
        <taxon>Aulographales</taxon>
        <taxon>Aulographaceae</taxon>
    </lineage>
</organism>
<evidence type="ECO:0000256" key="1">
    <source>
        <dbReference type="SAM" id="MobiDB-lite"/>
    </source>
</evidence>
<feature type="compositionally biased region" description="Low complexity" evidence="1">
    <location>
        <begin position="424"/>
        <end position="458"/>
    </location>
</feature>
<feature type="region of interest" description="Disordered" evidence="1">
    <location>
        <begin position="561"/>
        <end position="584"/>
    </location>
</feature>
<evidence type="ECO:0000313" key="4">
    <source>
        <dbReference type="Proteomes" id="UP000800041"/>
    </source>
</evidence>
<dbReference type="EMBL" id="ML977142">
    <property type="protein sequence ID" value="KAF1990367.1"/>
    <property type="molecule type" value="Genomic_DNA"/>
</dbReference>
<accession>A0A6G1HBD2</accession>